<dbReference type="EMBL" id="CM029054">
    <property type="protein sequence ID" value="KAG2538189.1"/>
    <property type="molecule type" value="Genomic_DNA"/>
</dbReference>
<dbReference type="AlphaFoldDB" id="A0A8T0MRX1"/>
<sequence>MRWRSGPDGSRQGALPVGVGKGMAHAWMEGGRERPATIAGEPSYGYFRAVPTPSRRSTRMLPTASALSGSTTRSLPEFWGMRCGTQADRGSF</sequence>
<keyword evidence="2" id="KW-1185">Reference proteome</keyword>
<name>A0A8T0MRX1_PANVG</name>
<reference evidence="1" key="1">
    <citation type="submission" date="2020-05" db="EMBL/GenBank/DDBJ databases">
        <title>WGS assembly of Panicum virgatum.</title>
        <authorList>
            <person name="Lovell J.T."/>
            <person name="Jenkins J."/>
            <person name="Shu S."/>
            <person name="Juenger T.E."/>
            <person name="Schmutz J."/>
        </authorList>
    </citation>
    <scope>NUCLEOTIDE SEQUENCE</scope>
    <source>
        <strain evidence="1">AP13</strain>
    </source>
</reference>
<comment type="caution">
    <text evidence="1">The sequence shown here is derived from an EMBL/GenBank/DDBJ whole genome shotgun (WGS) entry which is preliminary data.</text>
</comment>
<accession>A0A8T0MRX1</accession>
<organism evidence="1 2">
    <name type="scientific">Panicum virgatum</name>
    <name type="common">Blackwell switchgrass</name>
    <dbReference type="NCBI Taxonomy" id="38727"/>
    <lineage>
        <taxon>Eukaryota</taxon>
        <taxon>Viridiplantae</taxon>
        <taxon>Streptophyta</taxon>
        <taxon>Embryophyta</taxon>
        <taxon>Tracheophyta</taxon>
        <taxon>Spermatophyta</taxon>
        <taxon>Magnoliopsida</taxon>
        <taxon>Liliopsida</taxon>
        <taxon>Poales</taxon>
        <taxon>Poaceae</taxon>
        <taxon>PACMAD clade</taxon>
        <taxon>Panicoideae</taxon>
        <taxon>Panicodae</taxon>
        <taxon>Paniceae</taxon>
        <taxon>Panicinae</taxon>
        <taxon>Panicum</taxon>
        <taxon>Panicum sect. Hiantes</taxon>
    </lineage>
</organism>
<evidence type="ECO:0000313" key="1">
    <source>
        <dbReference type="EMBL" id="KAG2538189.1"/>
    </source>
</evidence>
<gene>
    <name evidence="1" type="ORF">PVAP13_9NG313214</name>
</gene>
<proteinExistence type="predicted"/>
<evidence type="ECO:0000313" key="2">
    <source>
        <dbReference type="Proteomes" id="UP000823388"/>
    </source>
</evidence>
<protein>
    <submittedName>
        <fullName evidence="1">Uncharacterized protein</fullName>
    </submittedName>
</protein>
<dbReference type="Proteomes" id="UP000823388">
    <property type="component" value="Chromosome 9N"/>
</dbReference>